<dbReference type="InterPro" id="IPR056604">
    <property type="entry name" value="GBF1-like_TPR"/>
</dbReference>
<feature type="domain" description="SEC7" evidence="2">
    <location>
        <begin position="621"/>
        <end position="810"/>
    </location>
</feature>
<evidence type="ECO:0000313" key="4">
    <source>
        <dbReference type="Proteomes" id="UP000504636"/>
    </source>
</evidence>
<evidence type="ECO:0000259" key="2">
    <source>
        <dbReference type="PROSITE" id="PS50190"/>
    </source>
</evidence>
<feature type="region of interest" description="Disordered" evidence="1">
    <location>
        <begin position="66"/>
        <end position="90"/>
    </location>
</feature>
<dbReference type="PROSITE" id="PS50190">
    <property type="entry name" value="SEC7"/>
    <property type="match status" value="1"/>
</dbReference>
<dbReference type="InterPro" id="IPR000904">
    <property type="entry name" value="Sec7_dom"/>
</dbReference>
<dbReference type="GO" id="GO:0005085">
    <property type="term" value="F:guanyl-nucleotide exchange factor activity"/>
    <property type="evidence" value="ECO:0007669"/>
    <property type="project" value="InterPro"/>
</dbReference>
<feature type="region of interest" description="Disordered" evidence="1">
    <location>
        <begin position="495"/>
        <end position="528"/>
    </location>
</feature>
<dbReference type="GO" id="GO:0005794">
    <property type="term" value="C:Golgi apparatus"/>
    <property type="evidence" value="ECO:0007669"/>
    <property type="project" value="UniProtKB-ARBA"/>
</dbReference>
<feature type="region of interest" description="Disordered" evidence="1">
    <location>
        <begin position="301"/>
        <end position="335"/>
    </location>
</feature>
<dbReference type="OrthoDB" id="10258608at2759"/>
<dbReference type="GO" id="GO:0016192">
    <property type="term" value="P:vesicle-mediated transport"/>
    <property type="evidence" value="ECO:0007669"/>
    <property type="project" value="UniProtKB-ARBA"/>
</dbReference>
<reference evidence="5" key="3">
    <citation type="submission" date="2025-04" db="UniProtKB">
        <authorList>
            <consortium name="RefSeq"/>
        </authorList>
    </citation>
    <scope>IDENTIFICATION</scope>
    <source>
        <strain evidence="5">CBS 304.34</strain>
    </source>
</reference>
<dbReference type="PANTHER" id="PTHR10663">
    <property type="entry name" value="GUANYL-NUCLEOTIDE EXCHANGE FACTOR"/>
    <property type="match status" value="1"/>
</dbReference>
<dbReference type="Pfam" id="PF23325">
    <property type="entry name" value="TPR_28"/>
    <property type="match status" value="1"/>
</dbReference>
<dbReference type="InterPro" id="IPR016024">
    <property type="entry name" value="ARM-type_fold"/>
</dbReference>
<dbReference type="Gene3D" id="1.10.220.20">
    <property type="match status" value="1"/>
</dbReference>
<evidence type="ECO:0000256" key="1">
    <source>
        <dbReference type="SAM" id="MobiDB-lite"/>
    </source>
</evidence>
<dbReference type="InterPro" id="IPR023394">
    <property type="entry name" value="Sec7_C_sf"/>
</dbReference>
<gene>
    <name evidence="3 5" type="ORF">BDZ99DRAFT_566076</name>
</gene>
<dbReference type="Pfam" id="PF01369">
    <property type="entry name" value="Sec7"/>
    <property type="match status" value="1"/>
</dbReference>
<feature type="region of interest" description="Disordered" evidence="1">
    <location>
        <begin position="1536"/>
        <end position="1572"/>
    </location>
</feature>
<evidence type="ECO:0000313" key="5">
    <source>
        <dbReference type="RefSeq" id="XP_033583191.1"/>
    </source>
</evidence>
<dbReference type="Pfam" id="PF12783">
    <property type="entry name" value="Sec7-like_HUS"/>
    <property type="match status" value="1"/>
</dbReference>
<dbReference type="EMBL" id="MU003693">
    <property type="protein sequence ID" value="KAF2816227.1"/>
    <property type="molecule type" value="Genomic_DNA"/>
</dbReference>
<proteinExistence type="predicted"/>
<dbReference type="GeneID" id="54468435"/>
<organism evidence="3">
    <name type="scientific">Mytilinidion resinicola</name>
    <dbReference type="NCBI Taxonomy" id="574789"/>
    <lineage>
        <taxon>Eukaryota</taxon>
        <taxon>Fungi</taxon>
        <taxon>Dikarya</taxon>
        <taxon>Ascomycota</taxon>
        <taxon>Pezizomycotina</taxon>
        <taxon>Dothideomycetes</taxon>
        <taxon>Pleosporomycetidae</taxon>
        <taxon>Mytilinidiales</taxon>
        <taxon>Mytilinidiaceae</taxon>
        <taxon>Mytilinidion</taxon>
    </lineage>
</organism>
<accession>A0A6A6Z7P6</accession>
<feature type="compositionally biased region" description="Basic and acidic residues" evidence="1">
    <location>
        <begin position="513"/>
        <end position="528"/>
    </location>
</feature>
<dbReference type="GO" id="GO:0032012">
    <property type="term" value="P:regulation of ARF protein signal transduction"/>
    <property type="evidence" value="ECO:0007669"/>
    <property type="project" value="InterPro"/>
</dbReference>
<reference evidence="3 5" key="1">
    <citation type="journal article" date="2020" name="Stud. Mycol.">
        <title>101 Dothideomycetes genomes: a test case for predicting lifestyles and emergence of pathogens.</title>
        <authorList>
            <person name="Haridas S."/>
            <person name="Albert R."/>
            <person name="Binder M."/>
            <person name="Bloem J."/>
            <person name="Labutti K."/>
            <person name="Salamov A."/>
            <person name="Andreopoulos B."/>
            <person name="Baker S."/>
            <person name="Barry K."/>
            <person name="Bills G."/>
            <person name="Bluhm B."/>
            <person name="Cannon C."/>
            <person name="Castanera R."/>
            <person name="Culley D."/>
            <person name="Daum C."/>
            <person name="Ezra D."/>
            <person name="Gonzalez J."/>
            <person name="Henrissat B."/>
            <person name="Kuo A."/>
            <person name="Liang C."/>
            <person name="Lipzen A."/>
            <person name="Lutzoni F."/>
            <person name="Magnuson J."/>
            <person name="Mondo S."/>
            <person name="Nolan M."/>
            <person name="Ohm R."/>
            <person name="Pangilinan J."/>
            <person name="Park H.-J."/>
            <person name="Ramirez L."/>
            <person name="Alfaro M."/>
            <person name="Sun H."/>
            <person name="Tritt A."/>
            <person name="Yoshinaga Y."/>
            <person name="Zwiers L.-H."/>
            <person name="Turgeon B."/>
            <person name="Goodwin S."/>
            <person name="Spatafora J."/>
            <person name="Crous P."/>
            <person name="Grigoriev I."/>
        </authorList>
    </citation>
    <scope>NUCLEOTIDE SEQUENCE</scope>
    <source>
        <strain evidence="3 5">CBS 304.34</strain>
    </source>
</reference>
<dbReference type="InterPro" id="IPR032691">
    <property type="entry name" value="Mon2/Sec7/BIG1-like_HUS"/>
</dbReference>
<dbReference type="SUPFAM" id="SSF48425">
    <property type="entry name" value="Sec7 domain"/>
    <property type="match status" value="1"/>
</dbReference>
<dbReference type="Proteomes" id="UP000504636">
    <property type="component" value="Unplaced"/>
</dbReference>
<dbReference type="SMART" id="SM00222">
    <property type="entry name" value="Sec7"/>
    <property type="match status" value="1"/>
</dbReference>
<dbReference type="SUPFAM" id="SSF48371">
    <property type="entry name" value="ARM repeat"/>
    <property type="match status" value="1"/>
</dbReference>
<dbReference type="RefSeq" id="XP_033583191.1">
    <property type="nucleotide sequence ID" value="XM_033727542.1"/>
</dbReference>
<name>A0A6A6Z7P6_9PEZI</name>
<evidence type="ECO:0000313" key="3">
    <source>
        <dbReference type="EMBL" id="KAF2816227.1"/>
    </source>
</evidence>
<sequence length="1572" mass="173742">MANTSGQDGSVSALEHSIMSFERPPPISVAVNPVALVVTECITVTSAMRKHTRWAHSSVSAILGGSSNKAPAVHRRERSGQGIVSPSEQEDAVASRWGLRGKKGKSMQDNPLMSAFARLRNDLKGCKDIRTFDTPSLLHPFLQVIRSSSTSAPITSLALIAITKFLSYNIISRDSPRLSEAMQLLASAITHCRFEASDSAADEIVLLRILKLMEGMISGPGGAILGDESICGMMECGLSMCCQARLSELLRRSAEISMVSMCQVIFERLKHLEVEAGEEPGALEEDTKDDMDAVRMEPSVNGTSLAVPAPNSEEGRQSNSLEKGPQEGDDSIVDVSGSTLDLTTTAAVEEDKPVEIKPYSLPSIRELFRVLVNLLDPHDRQHTDTMRVMALRIVDVALEVAGPSIANHPSLANLAKDTMCRHLFQLVRSENMAILNESLRVAGTLVATCRGVLKLQQELYLSYLITCLFPRVEIPLEPGIEPSLYEGVPQAPSLVKPPPSLASTSGRSTPVPVKDRQRLGLEGGSRKPDAREAMVENLGALVRIPSFMVELFVNYDCETDRSDLCMDIVGLLSRNAFPDSATWSTVNVPPLCLDALLGYVQSIADRLEDKPESEGYPDPAHLREERARKKIIIRGATKFNENPKAGIAFLTSQGIIKDPNDPRCIAEFVKGTARVDKRVLGEYISKKSNEAILSAFIDLFDFTGQRADEALRQLLNSFRLPGESALIARIVTEFSEQYCAKTMPEGIADKDAIFVLTYAIIMLNTDQHNPNMKQARMSILDFSKNLRGVNGGKDFDPEYLQDIYDSIKTREIILPEEHDNRHAYEYAWKELLLKIHSATDLVICETNIYDADMFAATWKPIVATLSYVFMSATDDAVFSRVVTGFDQCAQIAAKYGLSDALDRIISCLSYISTLAPEVPPNTSLNTEVQVDKKSVMVSETAVKFGRDGRAQLATVVLFQVIKGNEASIRDGWDRLIHIMLNLFVNSLIPPYFLSFQKTLALPPIPLQSPAQIIDRAERPADTGIFSALTSYVSSFANDEPPEPSDQEIEYTLCTVDTVKECHFEDILSNISQLPIESLKSLLISLLEQIPEDGSPRVIVVKSDIPPTTNPRQNGNKNKFNQPVYDPSLVFVLELATVLALRDEETVRELAKDVTDALESVIRDAAKLHSVVTARSVYYLLSLLKASNDFDFIRAPVVLHTFSSFDPQLLKKCAQPLLKGLADCIKGPTGLRSEMANSPDFWSILNTLRSVPEAAGDVFQIVEELANSTHPGITADNYEAVITLLNEFATDGQVGAQQEQRRDQNARRGKPAKPKKPETNEAVIRGTQSMSIIYQMSSRVPNFIIQSHLEPNEAWTAYWSPILVALTKQCLNPCREIRQQAFASLQRTLLSNELASPDHKEWTDIFGEVLFPLITQLLKPEIYQSDPVGMSETRVRASTLLCKVFLHYLVMLSDWDGMLDLWIKIITIMDRLMNSGQGDSLEEAVSESLKNILLVMSSGGFLAPPDQKPEHEELWNETWKRLNRFLPNFFAELFPEEAQKPPPAVKKPVAEEKPAEAAEPAEAEAADEEAAAE</sequence>
<protein>
    <submittedName>
        <fullName evidence="3 5">Sec7-domain-containing protein</fullName>
    </submittedName>
</protein>
<dbReference type="Gene3D" id="1.10.1000.11">
    <property type="entry name" value="Arf Nucleotide-binding Site Opener,domain 2"/>
    <property type="match status" value="1"/>
</dbReference>
<feature type="region of interest" description="Disordered" evidence="1">
    <location>
        <begin position="1292"/>
        <end position="1318"/>
    </location>
</feature>
<keyword evidence="4" id="KW-1185">Reference proteome</keyword>
<reference evidence="5" key="2">
    <citation type="submission" date="2020-04" db="EMBL/GenBank/DDBJ databases">
        <authorList>
            <consortium name="NCBI Genome Project"/>
        </authorList>
    </citation>
    <scope>NUCLEOTIDE SEQUENCE</scope>
    <source>
        <strain evidence="5">CBS 304.34</strain>
    </source>
</reference>
<dbReference type="CDD" id="cd00171">
    <property type="entry name" value="Sec7"/>
    <property type="match status" value="1"/>
</dbReference>
<feature type="compositionally biased region" description="Acidic residues" evidence="1">
    <location>
        <begin position="1558"/>
        <end position="1572"/>
    </location>
</feature>
<dbReference type="PANTHER" id="PTHR10663:SF388">
    <property type="entry name" value="GOLGI-SPECIFIC BREFELDIN A-RESISTANCE GUANINE NUCLEOTIDE EXCHANGE FACTOR 1"/>
    <property type="match status" value="1"/>
</dbReference>
<dbReference type="InterPro" id="IPR035999">
    <property type="entry name" value="Sec7_dom_sf"/>
</dbReference>